<proteinExistence type="predicted"/>
<keyword evidence="4" id="KW-1185">Reference proteome</keyword>
<accession>A0A368N8D7</accession>
<evidence type="ECO:0000256" key="2">
    <source>
        <dbReference type="SAM" id="Phobius"/>
    </source>
</evidence>
<dbReference type="Proteomes" id="UP000252189">
    <property type="component" value="Unassembled WGS sequence"/>
</dbReference>
<keyword evidence="2" id="KW-1133">Transmembrane helix</keyword>
<protein>
    <submittedName>
        <fullName evidence="3">Uncharacterized protein</fullName>
    </submittedName>
</protein>
<gene>
    <name evidence="3" type="ORF">DU504_05485</name>
</gene>
<keyword evidence="2" id="KW-0812">Transmembrane</keyword>
<comment type="caution">
    <text evidence="3">The sequence shown here is derived from an EMBL/GenBank/DDBJ whole genome shotgun (WGS) entry which is preliminary data.</text>
</comment>
<evidence type="ECO:0000256" key="1">
    <source>
        <dbReference type="SAM" id="MobiDB-lite"/>
    </source>
</evidence>
<feature type="transmembrane region" description="Helical" evidence="2">
    <location>
        <begin position="6"/>
        <end position="24"/>
    </location>
</feature>
<evidence type="ECO:0000313" key="4">
    <source>
        <dbReference type="Proteomes" id="UP000252189"/>
    </source>
</evidence>
<sequence>MAFELGFLVGSLALLGIVLYFTRIRGPSLPHEAMAEGTSEGERDGQRAGPAAPPSPTMDTCELCGENPASESVNDMAVCANCNEDLL</sequence>
<evidence type="ECO:0000313" key="3">
    <source>
        <dbReference type="EMBL" id="RCU46802.1"/>
    </source>
</evidence>
<dbReference type="EMBL" id="QPHM01000001">
    <property type="protein sequence ID" value="RCU46802.1"/>
    <property type="molecule type" value="Genomic_DNA"/>
</dbReference>
<dbReference type="AlphaFoldDB" id="A0A368N8D7"/>
<reference evidence="3 4" key="1">
    <citation type="submission" date="2018-07" db="EMBL/GenBank/DDBJ databases">
        <title>Genome sequences of Haloplanus salinus JCM 18368T.</title>
        <authorList>
            <person name="Kim Y.B."/>
            <person name="Roh S.W."/>
        </authorList>
    </citation>
    <scope>NUCLEOTIDE SEQUENCE [LARGE SCALE GENOMIC DNA]</scope>
    <source>
        <strain evidence="3 4">JCM 18368</strain>
    </source>
</reference>
<dbReference type="RefSeq" id="WP_114448353.1">
    <property type="nucleotide sequence ID" value="NZ_QPHM01000001.1"/>
</dbReference>
<organism evidence="3 4">
    <name type="scientific">Haloplanus salinus</name>
    <dbReference type="NCBI Taxonomy" id="1126245"/>
    <lineage>
        <taxon>Archaea</taxon>
        <taxon>Methanobacteriati</taxon>
        <taxon>Methanobacteriota</taxon>
        <taxon>Stenosarchaea group</taxon>
        <taxon>Halobacteria</taxon>
        <taxon>Halobacteriales</taxon>
        <taxon>Haloferacaceae</taxon>
        <taxon>Haloplanus</taxon>
    </lineage>
</organism>
<name>A0A368N8D7_9EURY</name>
<feature type="region of interest" description="Disordered" evidence="1">
    <location>
        <begin position="31"/>
        <end position="69"/>
    </location>
</feature>
<keyword evidence="2" id="KW-0472">Membrane</keyword>
<dbReference type="OrthoDB" id="302230at2157"/>